<feature type="region of interest" description="Disordered" evidence="1">
    <location>
        <begin position="330"/>
        <end position="362"/>
    </location>
</feature>
<dbReference type="NCBIfam" id="TIGR04562">
    <property type="entry name" value="TIGR04552 family protein"/>
    <property type="match status" value="1"/>
</dbReference>
<reference evidence="3" key="1">
    <citation type="submission" date="2016-10" db="EMBL/GenBank/DDBJ databases">
        <authorList>
            <person name="Varghese N."/>
            <person name="Submissions S."/>
        </authorList>
    </citation>
    <scope>NUCLEOTIDE SEQUENCE [LARGE SCALE GENOMIC DNA]</scope>
    <source>
        <strain evidence="3">ATCC 25963</strain>
    </source>
</reference>
<sequence>MARPPQRSDPFGAFLASQALWREAAQGGEHAELSLQDINEIQLLLRGQSVIDWHRLALSSDEDVRRLLALNGLDLGDPRDEARLADLRQQAVRYISDVLKLRLDDTIADKVPWVQLPRIASGKASAHQRQACTLLKVMHILYHLEAREMRASLAISDSEIFSLVEESVTRMFDELRTAGVPVVEFSWSRKSKESQLTKLLLKKETNAARVFDRLRFRLIVRDPADLVPTLRIMLHRCIPFNYVVPDQTVNTLIDLNSLKVLGADANFDTDAANRPQPGPNEFSGKSFHVLNFVADLPVRVDALLPHDHDERRGRVVFVLAEFQVMDKRTAEANEQGESSHAEYKRRQHQHVRMRLLREPRDG</sequence>
<feature type="compositionally biased region" description="Basic residues" evidence="1">
    <location>
        <begin position="345"/>
        <end position="354"/>
    </location>
</feature>
<evidence type="ECO:0000313" key="3">
    <source>
        <dbReference type="Proteomes" id="UP000199400"/>
    </source>
</evidence>
<evidence type="ECO:0000313" key="2">
    <source>
        <dbReference type="EMBL" id="SFE42635.1"/>
    </source>
</evidence>
<dbReference type="Proteomes" id="UP000199400">
    <property type="component" value="Unassembled WGS sequence"/>
</dbReference>
<dbReference type="EMBL" id="FOMX01000013">
    <property type="protein sequence ID" value="SFE42635.1"/>
    <property type="molecule type" value="Genomic_DNA"/>
</dbReference>
<organism evidence="2 3">
    <name type="scientific">Nannocystis exedens</name>
    <dbReference type="NCBI Taxonomy" id="54"/>
    <lineage>
        <taxon>Bacteria</taxon>
        <taxon>Pseudomonadati</taxon>
        <taxon>Myxococcota</taxon>
        <taxon>Polyangia</taxon>
        <taxon>Nannocystales</taxon>
        <taxon>Nannocystaceae</taxon>
        <taxon>Nannocystis</taxon>
    </lineage>
</organism>
<dbReference type="NCBIfam" id="TIGR04552">
    <property type="entry name" value="TIGR04552 family protein"/>
    <property type="match status" value="1"/>
</dbReference>
<dbReference type="AlphaFoldDB" id="A0A1I2AF55"/>
<dbReference type="RefSeq" id="WP_096328000.1">
    <property type="nucleotide sequence ID" value="NZ_FOMX01000013.1"/>
</dbReference>
<dbReference type="InterPro" id="IPR030824">
    <property type="entry name" value="CHP04562"/>
</dbReference>
<gene>
    <name evidence="2" type="ORF">SAMN02745121_04235</name>
</gene>
<protein>
    <submittedName>
        <fullName evidence="2">TIGR04552 family protein/TIGR04562 family protein</fullName>
    </submittedName>
</protein>
<accession>A0A1I2AF55</accession>
<evidence type="ECO:0000256" key="1">
    <source>
        <dbReference type="SAM" id="MobiDB-lite"/>
    </source>
</evidence>
<feature type="compositionally biased region" description="Basic and acidic residues" evidence="1">
    <location>
        <begin position="330"/>
        <end position="344"/>
    </location>
</feature>
<dbReference type="OrthoDB" id="5496958at2"/>
<keyword evidence="3" id="KW-1185">Reference proteome</keyword>
<proteinExistence type="predicted"/>
<name>A0A1I2AF55_9BACT</name>